<feature type="transmembrane region" description="Helical" evidence="1">
    <location>
        <begin position="34"/>
        <end position="57"/>
    </location>
</feature>
<sequence length="112" mass="12997">MKKEKVVEKKLKEENIKNKEARERQSKRIAEESFFWSTLFGYIAYFIIFVVSCFNHMNITQANMIVFALIGGNTLFSFIKLRSKAPVLFNVANLVIFLGAFILFISGFFEIL</sequence>
<dbReference type="EMBL" id="JQBZ01000017">
    <property type="protein sequence ID" value="KRN89232.1"/>
    <property type="molecule type" value="Genomic_DNA"/>
</dbReference>
<keyword evidence="1" id="KW-0472">Membrane</keyword>
<feature type="transmembrane region" description="Helical" evidence="1">
    <location>
        <begin position="88"/>
        <end position="109"/>
    </location>
</feature>
<evidence type="ECO:0000256" key="1">
    <source>
        <dbReference type="SAM" id="Phobius"/>
    </source>
</evidence>
<evidence type="ECO:0000313" key="3">
    <source>
        <dbReference type="Proteomes" id="UP000051500"/>
    </source>
</evidence>
<gene>
    <name evidence="2" type="ORF">IV53_GL000145</name>
</gene>
<reference evidence="2 3" key="1">
    <citation type="journal article" date="2015" name="Genome Announc.">
        <title>Expanding the biotechnology potential of lactobacilli through comparative genomics of 213 strains and associated genera.</title>
        <authorList>
            <person name="Sun Z."/>
            <person name="Harris H.M."/>
            <person name="McCann A."/>
            <person name="Guo C."/>
            <person name="Argimon S."/>
            <person name="Zhang W."/>
            <person name="Yang X."/>
            <person name="Jeffery I.B."/>
            <person name="Cooney J.C."/>
            <person name="Kagawa T.F."/>
            <person name="Liu W."/>
            <person name="Song Y."/>
            <person name="Salvetti E."/>
            <person name="Wrobel A."/>
            <person name="Rasinkangas P."/>
            <person name="Parkhill J."/>
            <person name="Rea M.C."/>
            <person name="O'Sullivan O."/>
            <person name="Ritari J."/>
            <person name="Douillard F.P."/>
            <person name="Paul Ross R."/>
            <person name="Yang R."/>
            <person name="Briner A.E."/>
            <person name="Felis G.E."/>
            <person name="de Vos W.M."/>
            <person name="Barrangou R."/>
            <person name="Klaenhammer T.R."/>
            <person name="Caufield P.W."/>
            <person name="Cui Y."/>
            <person name="Zhang H."/>
            <person name="O'Toole P.W."/>
        </authorList>
    </citation>
    <scope>NUCLEOTIDE SEQUENCE [LARGE SCALE GENOMIC DNA]</scope>
    <source>
        <strain evidence="2 3">DSM 22408</strain>
    </source>
</reference>
<feature type="transmembrane region" description="Helical" evidence="1">
    <location>
        <begin position="63"/>
        <end position="81"/>
    </location>
</feature>
<dbReference type="AlphaFoldDB" id="A0A0R2KIL2"/>
<name>A0A0R2KIL2_9LACO</name>
<accession>A0A0R2KIL2</accession>
<dbReference type="RefSeq" id="WP_027106362.1">
    <property type="nucleotide sequence ID" value="NZ_AUHP01000003.1"/>
</dbReference>
<keyword evidence="1" id="KW-0812">Transmembrane</keyword>
<organism evidence="2 3">
    <name type="scientific">Ligilactobacillus ceti DSM 22408</name>
    <dbReference type="NCBI Taxonomy" id="1122146"/>
    <lineage>
        <taxon>Bacteria</taxon>
        <taxon>Bacillati</taxon>
        <taxon>Bacillota</taxon>
        <taxon>Bacilli</taxon>
        <taxon>Lactobacillales</taxon>
        <taxon>Lactobacillaceae</taxon>
        <taxon>Ligilactobacillus</taxon>
    </lineage>
</organism>
<keyword evidence="3" id="KW-1185">Reference proteome</keyword>
<comment type="caution">
    <text evidence="2">The sequence shown here is derived from an EMBL/GenBank/DDBJ whole genome shotgun (WGS) entry which is preliminary data.</text>
</comment>
<dbReference type="PATRIC" id="fig|1122146.4.peg.147"/>
<dbReference type="Proteomes" id="UP000051500">
    <property type="component" value="Unassembled WGS sequence"/>
</dbReference>
<keyword evidence="1" id="KW-1133">Transmembrane helix</keyword>
<protein>
    <submittedName>
        <fullName evidence="2">Uncharacterized protein</fullName>
    </submittedName>
</protein>
<evidence type="ECO:0000313" key="2">
    <source>
        <dbReference type="EMBL" id="KRN89232.1"/>
    </source>
</evidence>
<proteinExistence type="predicted"/>